<reference evidence="1 2" key="1">
    <citation type="submission" date="2019-11" db="EMBL/GenBank/DDBJ databases">
        <title>Nocardia sp. nov. CT2-14 isolated from soil.</title>
        <authorList>
            <person name="Kanchanasin P."/>
            <person name="Tanasupawat S."/>
            <person name="Yuki M."/>
            <person name="Kudo T."/>
        </authorList>
    </citation>
    <scope>NUCLEOTIDE SEQUENCE [LARGE SCALE GENOMIC DNA]</scope>
    <source>
        <strain evidence="1 2">CT2-14</strain>
    </source>
</reference>
<dbReference type="EMBL" id="WMBB01000011">
    <property type="protein sequence ID" value="MTE15831.1"/>
    <property type="molecule type" value="Genomic_DNA"/>
</dbReference>
<organism evidence="1 2">
    <name type="scientific">Nocardia aurantiaca</name>
    <dbReference type="NCBI Taxonomy" id="2675850"/>
    <lineage>
        <taxon>Bacteria</taxon>
        <taxon>Bacillati</taxon>
        <taxon>Actinomycetota</taxon>
        <taxon>Actinomycetes</taxon>
        <taxon>Mycobacteriales</taxon>
        <taxon>Nocardiaceae</taxon>
        <taxon>Nocardia</taxon>
    </lineage>
</organism>
<evidence type="ECO:0000313" key="1">
    <source>
        <dbReference type="EMBL" id="MTE15831.1"/>
    </source>
</evidence>
<proteinExistence type="predicted"/>
<comment type="caution">
    <text evidence="1">The sequence shown here is derived from an EMBL/GenBank/DDBJ whole genome shotgun (WGS) entry which is preliminary data.</text>
</comment>
<name>A0A6I3L2G6_9NOCA</name>
<sequence>MAGLVAAVAVVGSVPSWWCGRDADAWFRGDSARVHGLAEELVAFEADDDHRRATGAGGELDGMWGLLAHQMTALGLAQVVLAHPEWRDRYAPIVIRSAAKSLLPEMRTVFTDAWHGEDGRAVPDSSHGHAYLSYPALALGMARLVDPAFPTALAVEQDSARYFAGGAALVRS</sequence>
<evidence type="ECO:0000313" key="2">
    <source>
        <dbReference type="Proteomes" id="UP000432464"/>
    </source>
</evidence>
<dbReference type="Proteomes" id="UP000432464">
    <property type="component" value="Unassembled WGS sequence"/>
</dbReference>
<keyword evidence="2" id="KW-1185">Reference proteome</keyword>
<dbReference type="AlphaFoldDB" id="A0A6I3L2G6"/>
<gene>
    <name evidence="1" type="ORF">GLP40_24050</name>
</gene>
<accession>A0A6I3L2G6</accession>
<protein>
    <submittedName>
        <fullName evidence="1">Uncharacterized protein</fullName>
    </submittedName>
</protein>
<dbReference type="RefSeq" id="WP_154790246.1">
    <property type="nucleotide sequence ID" value="NZ_WMBB01000011.1"/>
</dbReference>